<dbReference type="Proteomes" id="UP000886523">
    <property type="component" value="Unassembled WGS sequence"/>
</dbReference>
<feature type="region of interest" description="Disordered" evidence="2">
    <location>
        <begin position="557"/>
        <end position="611"/>
    </location>
</feature>
<feature type="region of interest" description="Disordered" evidence="2">
    <location>
        <begin position="678"/>
        <end position="757"/>
    </location>
</feature>
<evidence type="ECO:0000256" key="1">
    <source>
        <dbReference type="SAM" id="Coils"/>
    </source>
</evidence>
<comment type="caution">
    <text evidence="3">The sequence shown here is derived from an EMBL/GenBank/DDBJ whole genome shotgun (WGS) entry which is preliminary data.</text>
</comment>
<feature type="compositionally biased region" description="Acidic residues" evidence="2">
    <location>
        <begin position="743"/>
        <end position="757"/>
    </location>
</feature>
<organism evidence="3 4">
    <name type="scientific">Hydnum rufescens UP504</name>
    <dbReference type="NCBI Taxonomy" id="1448309"/>
    <lineage>
        <taxon>Eukaryota</taxon>
        <taxon>Fungi</taxon>
        <taxon>Dikarya</taxon>
        <taxon>Basidiomycota</taxon>
        <taxon>Agaricomycotina</taxon>
        <taxon>Agaricomycetes</taxon>
        <taxon>Cantharellales</taxon>
        <taxon>Hydnaceae</taxon>
        <taxon>Hydnum</taxon>
    </lineage>
</organism>
<name>A0A9P6AL93_9AGAM</name>
<feature type="compositionally biased region" description="Acidic residues" evidence="2">
    <location>
        <begin position="722"/>
        <end position="731"/>
    </location>
</feature>
<proteinExistence type="predicted"/>
<dbReference type="EMBL" id="MU129069">
    <property type="protein sequence ID" value="KAF9507897.1"/>
    <property type="molecule type" value="Genomic_DNA"/>
</dbReference>
<evidence type="ECO:0000256" key="2">
    <source>
        <dbReference type="SAM" id="MobiDB-lite"/>
    </source>
</evidence>
<feature type="coiled-coil region" evidence="1">
    <location>
        <begin position="475"/>
        <end position="552"/>
    </location>
</feature>
<sequence length="757" mass="83540">MVGMQTPEFNSLMMEFTNKAFMGKFLIPLKQIKVFSEMQRPLSLPHVAQLVGMFNTKGMNHSLPLNAIKVLATGSEALDPDQAVPGNMVFEVWSGQHRVVAACEYLRGQMMEDLDSPGELAVDAELDHEKAYWYADVYKRGFYEANQELFQTLVVAQNIAAVGTLAPSFLDIWGVMRKVFQKKDLTPAERQMHYRNLVPGQWDNMDKALGQMKALLPSDGKLEDLTEAILNVPHPSWSKIQGNKDIVNRWQAVGFHKNDMKGLCKQVMCIPECQLILSLEALTGPEDQVLVGTVKHPHELLTPKFVLTASGGLYKTVQEWANHCFILVAILQGLDIAKATEGGGSGGSKNRRLELYRLDEKDDWLTVLDDSFNIALGRFPQPCDREGKKRQALTMLYHTPELSEGLGVMGLSKTGLITAGDLGKVLRIQAWWDLCRIFIPPMSLDTCYTFPLSNVEHPVEAPSLVAQRKGVLLAAAAAKERREGREKEAREKQEAEIAVAKLKGKELAKAKSSADKAFADAVEERKRAEAEQERLEEDIEMQDAALELLEKTPLALEPLPLSHPSSPAPPQPQEKTPCRPSESPTSTLHPVTTQRFESPGEPEHPPSDVDGMVDWMEKELGRHLDREASGVFGGILRKLIGVALNLALICSPQSKGALIDVCSGMNGDKVMGVVDLRSESKGKKRSAGEAEQSVDGKPGPYKRTRSGRIQSLAVADERREEESSEEDEDEDRGSPPWILGEGLDGDGGDIDGEGEDE</sequence>
<evidence type="ECO:0000313" key="4">
    <source>
        <dbReference type="Proteomes" id="UP000886523"/>
    </source>
</evidence>
<accession>A0A9P6AL93</accession>
<feature type="compositionally biased region" description="Polar residues" evidence="2">
    <location>
        <begin position="582"/>
        <end position="596"/>
    </location>
</feature>
<evidence type="ECO:0000313" key="3">
    <source>
        <dbReference type="EMBL" id="KAF9507897.1"/>
    </source>
</evidence>
<gene>
    <name evidence="3" type="ORF">BS47DRAFT_1366301</name>
</gene>
<dbReference type="AlphaFoldDB" id="A0A9P6AL93"/>
<reference evidence="3" key="1">
    <citation type="journal article" date="2020" name="Nat. Commun.">
        <title>Large-scale genome sequencing of mycorrhizal fungi provides insights into the early evolution of symbiotic traits.</title>
        <authorList>
            <person name="Miyauchi S."/>
            <person name="Kiss E."/>
            <person name="Kuo A."/>
            <person name="Drula E."/>
            <person name="Kohler A."/>
            <person name="Sanchez-Garcia M."/>
            <person name="Morin E."/>
            <person name="Andreopoulos B."/>
            <person name="Barry K.W."/>
            <person name="Bonito G."/>
            <person name="Buee M."/>
            <person name="Carver A."/>
            <person name="Chen C."/>
            <person name="Cichocki N."/>
            <person name="Clum A."/>
            <person name="Culley D."/>
            <person name="Crous P.W."/>
            <person name="Fauchery L."/>
            <person name="Girlanda M."/>
            <person name="Hayes R.D."/>
            <person name="Keri Z."/>
            <person name="LaButti K."/>
            <person name="Lipzen A."/>
            <person name="Lombard V."/>
            <person name="Magnuson J."/>
            <person name="Maillard F."/>
            <person name="Murat C."/>
            <person name="Nolan M."/>
            <person name="Ohm R.A."/>
            <person name="Pangilinan J."/>
            <person name="Pereira M.F."/>
            <person name="Perotto S."/>
            <person name="Peter M."/>
            <person name="Pfister S."/>
            <person name="Riley R."/>
            <person name="Sitrit Y."/>
            <person name="Stielow J.B."/>
            <person name="Szollosi G."/>
            <person name="Zifcakova L."/>
            <person name="Stursova M."/>
            <person name="Spatafora J.W."/>
            <person name="Tedersoo L."/>
            <person name="Vaario L.M."/>
            <person name="Yamada A."/>
            <person name="Yan M."/>
            <person name="Wang P."/>
            <person name="Xu J."/>
            <person name="Bruns T."/>
            <person name="Baldrian P."/>
            <person name="Vilgalys R."/>
            <person name="Dunand C."/>
            <person name="Henrissat B."/>
            <person name="Grigoriev I.V."/>
            <person name="Hibbett D."/>
            <person name="Nagy L.G."/>
            <person name="Martin F.M."/>
        </authorList>
    </citation>
    <scope>NUCLEOTIDE SEQUENCE</scope>
    <source>
        <strain evidence="3">UP504</strain>
    </source>
</reference>
<keyword evidence="4" id="KW-1185">Reference proteome</keyword>
<keyword evidence="1" id="KW-0175">Coiled coil</keyword>
<protein>
    <submittedName>
        <fullName evidence="3">Uncharacterized protein</fullName>
    </submittedName>
</protein>